<keyword evidence="1" id="KW-0812">Transmembrane</keyword>
<reference evidence="2" key="1">
    <citation type="journal article" date="2020" name="Stud. Mycol.">
        <title>101 Dothideomycetes genomes: a test case for predicting lifestyles and emergence of pathogens.</title>
        <authorList>
            <person name="Haridas S."/>
            <person name="Albert R."/>
            <person name="Binder M."/>
            <person name="Bloem J."/>
            <person name="Labutti K."/>
            <person name="Salamov A."/>
            <person name="Andreopoulos B."/>
            <person name="Baker S."/>
            <person name="Barry K."/>
            <person name="Bills G."/>
            <person name="Bluhm B."/>
            <person name="Cannon C."/>
            <person name="Castanera R."/>
            <person name="Culley D."/>
            <person name="Daum C."/>
            <person name="Ezra D."/>
            <person name="Gonzalez J."/>
            <person name="Henrissat B."/>
            <person name="Kuo A."/>
            <person name="Liang C."/>
            <person name="Lipzen A."/>
            <person name="Lutzoni F."/>
            <person name="Magnuson J."/>
            <person name="Mondo S."/>
            <person name="Nolan M."/>
            <person name="Ohm R."/>
            <person name="Pangilinan J."/>
            <person name="Park H.-J."/>
            <person name="Ramirez L."/>
            <person name="Alfaro M."/>
            <person name="Sun H."/>
            <person name="Tritt A."/>
            <person name="Yoshinaga Y."/>
            <person name="Zwiers L.-H."/>
            <person name="Turgeon B."/>
            <person name="Goodwin S."/>
            <person name="Spatafora J."/>
            <person name="Crous P."/>
            <person name="Grigoriev I."/>
        </authorList>
    </citation>
    <scope>NUCLEOTIDE SEQUENCE</scope>
    <source>
        <strain evidence="2">CBS 122681</strain>
    </source>
</reference>
<keyword evidence="1" id="KW-1133">Transmembrane helix</keyword>
<keyword evidence="3" id="KW-1185">Reference proteome</keyword>
<proteinExistence type="predicted"/>
<dbReference type="OrthoDB" id="2150604at2759"/>
<accession>A0A6A6SW41</accession>
<evidence type="ECO:0000313" key="2">
    <source>
        <dbReference type="EMBL" id="KAF2650658.1"/>
    </source>
</evidence>
<feature type="transmembrane region" description="Helical" evidence="1">
    <location>
        <begin position="100"/>
        <end position="121"/>
    </location>
</feature>
<dbReference type="AlphaFoldDB" id="A0A6A6SW41"/>
<feature type="transmembrane region" description="Helical" evidence="1">
    <location>
        <begin position="169"/>
        <end position="192"/>
    </location>
</feature>
<keyword evidence="1" id="KW-0472">Membrane</keyword>
<sequence>MKTATVKRVPRTFGHVLANILSSSYLGAYRYYTLEPIKKIERDQEEIVGGQLINALVEFRRLKEEELSFIAKAATLSAAAVIGIFSWPSTEHTIWVAKMLWNWSFFMSTFSMIGSAPTRLLQHLPEKDNNEKYDERTVKIALNLFLRPVDKSARAGGKMKARKISRSMLWVWQCPAMLMSYSWVLFLIGYALHVLSPVFSPSLGDVSSTV</sequence>
<evidence type="ECO:0008006" key="4">
    <source>
        <dbReference type="Google" id="ProtNLM"/>
    </source>
</evidence>
<feature type="transmembrane region" description="Helical" evidence="1">
    <location>
        <begin position="69"/>
        <end position="88"/>
    </location>
</feature>
<name>A0A6A6SW41_9PLEO</name>
<protein>
    <recommendedName>
        <fullName evidence="4">DUF1772-domain-containing protein</fullName>
    </recommendedName>
</protein>
<dbReference type="Proteomes" id="UP000799324">
    <property type="component" value="Unassembled WGS sequence"/>
</dbReference>
<organism evidence="2 3">
    <name type="scientific">Lophiostoma macrostomum CBS 122681</name>
    <dbReference type="NCBI Taxonomy" id="1314788"/>
    <lineage>
        <taxon>Eukaryota</taxon>
        <taxon>Fungi</taxon>
        <taxon>Dikarya</taxon>
        <taxon>Ascomycota</taxon>
        <taxon>Pezizomycotina</taxon>
        <taxon>Dothideomycetes</taxon>
        <taxon>Pleosporomycetidae</taxon>
        <taxon>Pleosporales</taxon>
        <taxon>Lophiostomataceae</taxon>
        <taxon>Lophiostoma</taxon>
    </lineage>
</organism>
<gene>
    <name evidence="2" type="ORF">K491DRAFT_608412</name>
</gene>
<evidence type="ECO:0000256" key="1">
    <source>
        <dbReference type="SAM" id="Phobius"/>
    </source>
</evidence>
<evidence type="ECO:0000313" key="3">
    <source>
        <dbReference type="Proteomes" id="UP000799324"/>
    </source>
</evidence>
<dbReference type="EMBL" id="MU004448">
    <property type="protein sequence ID" value="KAF2650658.1"/>
    <property type="molecule type" value="Genomic_DNA"/>
</dbReference>